<dbReference type="Proteomes" id="UP000054815">
    <property type="component" value="Unassembled WGS sequence"/>
</dbReference>
<dbReference type="AlphaFoldDB" id="A0A0V0XTR0"/>
<reference evidence="1 2" key="1">
    <citation type="submission" date="2015-01" db="EMBL/GenBank/DDBJ databases">
        <title>Evolution of Trichinella species and genotypes.</title>
        <authorList>
            <person name="Korhonen P.K."/>
            <person name="Edoardo P."/>
            <person name="Giuseppe L.R."/>
            <person name="Gasser R.B."/>
        </authorList>
    </citation>
    <scope>NUCLEOTIDE SEQUENCE [LARGE SCALE GENOMIC DNA]</scope>
    <source>
        <strain evidence="1">ISS141</strain>
    </source>
</reference>
<sequence>MADIKKLAFLPLQTDCKSEESSSPGNFSPESKLLRDLSFSEEARGGAGTGGNCIAFLFGDRWARFCGAIGVDERDRCCGGAVSYTHLDVYKRQVE</sequence>
<organism evidence="1 2">
    <name type="scientific">Trichinella pseudospiralis</name>
    <name type="common">Parasitic roundworm</name>
    <dbReference type="NCBI Taxonomy" id="6337"/>
    <lineage>
        <taxon>Eukaryota</taxon>
        <taxon>Metazoa</taxon>
        <taxon>Ecdysozoa</taxon>
        <taxon>Nematoda</taxon>
        <taxon>Enoplea</taxon>
        <taxon>Dorylaimia</taxon>
        <taxon>Trichinellida</taxon>
        <taxon>Trichinellidae</taxon>
        <taxon>Trichinella</taxon>
    </lineage>
</organism>
<name>A0A0V0XTR0_TRIPS</name>
<dbReference type="EMBL" id="JYDU01000142">
    <property type="protein sequence ID" value="KRX91253.1"/>
    <property type="molecule type" value="Genomic_DNA"/>
</dbReference>
<accession>A0A0V0XTR0</accession>
<proteinExistence type="predicted"/>
<protein>
    <submittedName>
        <fullName evidence="1">Uncharacterized protein</fullName>
    </submittedName>
</protein>
<gene>
    <name evidence="1" type="ORF">T4E_7171</name>
</gene>
<comment type="caution">
    <text evidence="1">The sequence shown here is derived from an EMBL/GenBank/DDBJ whole genome shotgun (WGS) entry which is preliminary data.</text>
</comment>
<evidence type="ECO:0000313" key="1">
    <source>
        <dbReference type="EMBL" id="KRX91253.1"/>
    </source>
</evidence>
<evidence type="ECO:0000313" key="2">
    <source>
        <dbReference type="Proteomes" id="UP000054815"/>
    </source>
</evidence>